<evidence type="ECO:0000313" key="3">
    <source>
        <dbReference type="Proteomes" id="UP000191680"/>
    </source>
</evidence>
<evidence type="ECO:0000256" key="1">
    <source>
        <dbReference type="SAM" id="Phobius"/>
    </source>
</evidence>
<keyword evidence="1" id="KW-0472">Membrane</keyword>
<comment type="caution">
    <text evidence="2">The sequence shown here is derived from an EMBL/GenBank/DDBJ whole genome shotgun (WGS) entry which is preliminary data.</text>
</comment>
<dbReference type="AlphaFoldDB" id="A0A1V6LVE6"/>
<dbReference type="Proteomes" id="UP000191680">
    <property type="component" value="Unassembled WGS sequence"/>
</dbReference>
<feature type="transmembrane region" description="Helical" evidence="1">
    <location>
        <begin position="89"/>
        <end position="108"/>
    </location>
</feature>
<feature type="transmembrane region" description="Helical" evidence="1">
    <location>
        <begin position="114"/>
        <end position="135"/>
    </location>
</feature>
<dbReference type="OrthoDB" id="1364690at2"/>
<reference evidence="2 3" key="1">
    <citation type="submission" date="2016-12" db="EMBL/GenBank/DDBJ databases">
        <authorList>
            <person name="Song W.-J."/>
            <person name="Kurnit D.M."/>
        </authorList>
    </citation>
    <scope>NUCLEOTIDE SEQUENCE [LARGE SCALE GENOMIC DNA]</scope>
    <source>
        <strain evidence="2 3">HSG9</strain>
    </source>
</reference>
<protein>
    <submittedName>
        <fullName evidence="2">Uncharacterized protein</fullName>
    </submittedName>
</protein>
<organism evidence="2 3">
    <name type="scientific">Croceivirga radicis</name>
    <dbReference type="NCBI Taxonomy" id="1929488"/>
    <lineage>
        <taxon>Bacteria</taxon>
        <taxon>Pseudomonadati</taxon>
        <taxon>Bacteroidota</taxon>
        <taxon>Flavobacteriia</taxon>
        <taxon>Flavobacteriales</taxon>
        <taxon>Flavobacteriaceae</taxon>
        <taxon>Croceivirga</taxon>
    </lineage>
</organism>
<dbReference type="RefSeq" id="WP_080317689.1">
    <property type="nucleotide sequence ID" value="NZ_MTBC01000001.1"/>
</dbReference>
<dbReference type="EMBL" id="MTBC01000001">
    <property type="protein sequence ID" value="OQD44125.1"/>
    <property type="molecule type" value="Genomic_DNA"/>
</dbReference>
<sequence length="150" mass="17643">MRDLLNIFTLQDEISFYGTLSELDERLKLGENKYFRTKWINENELKFVANRPAGIFMSIGRPITEGIKGYATVTSKNQKEQHLALKTKFRWELILVFVPLIFLIPEIIVGNTNIKSWVLIFFPLITLYFGFVFRLQEKSLFEVFKKSLVK</sequence>
<evidence type="ECO:0000313" key="2">
    <source>
        <dbReference type="EMBL" id="OQD44125.1"/>
    </source>
</evidence>
<keyword evidence="3" id="KW-1185">Reference proteome</keyword>
<gene>
    <name evidence="2" type="ORF">BUL40_00805</name>
</gene>
<accession>A0A1V6LVE6</accession>
<keyword evidence="1" id="KW-0812">Transmembrane</keyword>
<name>A0A1V6LVE6_9FLAO</name>
<keyword evidence="1" id="KW-1133">Transmembrane helix</keyword>
<proteinExistence type="predicted"/>